<dbReference type="OrthoDB" id="8193319at2759"/>
<evidence type="ECO:0000256" key="2">
    <source>
        <dbReference type="ARBA" id="ARBA00022723"/>
    </source>
</evidence>
<accession>A0A834IBF0</accession>
<dbReference type="InterPro" id="IPR027806">
    <property type="entry name" value="HARBI1_dom"/>
</dbReference>
<name>A0A834IBF0_RHYFE</name>
<sequence length="142" mass="16549">MKLPFVMVAANAFPLQEHIMKPYPGNHESRSEKRIFNYRLNRARIIVENAFGIISSVSKVLRKTMLHQPEQARKNKISRDMFSPRGSFDRDNNGIVTQGTRRIEDLTEPLTSYLPLRNVPRRSAIDNEQVRTKFAEYFATIR</sequence>
<organism evidence="4 5">
    <name type="scientific">Rhynchophorus ferrugineus</name>
    <name type="common">Red palm weevil</name>
    <name type="synonym">Curculio ferrugineus</name>
    <dbReference type="NCBI Taxonomy" id="354439"/>
    <lineage>
        <taxon>Eukaryota</taxon>
        <taxon>Metazoa</taxon>
        <taxon>Ecdysozoa</taxon>
        <taxon>Arthropoda</taxon>
        <taxon>Hexapoda</taxon>
        <taxon>Insecta</taxon>
        <taxon>Pterygota</taxon>
        <taxon>Neoptera</taxon>
        <taxon>Endopterygota</taxon>
        <taxon>Coleoptera</taxon>
        <taxon>Polyphaga</taxon>
        <taxon>Cucujiformia</taxon>
        <taxon>Curculionidae</taxon>
        <taxon>Dryophthorinae</taxon>
        <taxon>Rhynchophorus</taxon>
    </lineage>
</organism>
<gene>
    <name evidence="4" type="ORF">GWI33_012423</name>
</gene>
<dbReference type="Proteomes" id="UP000625711">
    <property type="component" value="Unassembled WGS sequence"/>
</dbReference>
<keyword evidence="2" id="KW-0479">Metal-binding</keyword>
<reference evidence="4" key="1">
    <citation type="submission" date="2020-08" db="EMBL/GenBank/DDBJ databases">
        <title>Genome sequencing and assembly of the red palm weevil Rhynchophorus ferrugineus.</title>
        <authorList>
            <person name="Dias G.B."/>
            <person name="Bergman C.M."/>
            <person name="Manee M."/>
        </authorList>
    </citation>
    <scope>NUCLEOTIDE SEQUENCE</scope>
    <source>
        <strain evidence="4">AA-2017</strain>
        <tissue evidence="4">Whole larva</tissue>
    </source>
</reference>
<evidence type="ECO:0000256" key="1">
    <source>
        <dbReference type="ARBA" id="ARBA00001968"/>
    </source>
</evidence>
<dbReference type="GO" id="GO:0046872">
    <property type="term" value="F:metal ion binding"/>
    <property type="evidence" value="ECO:0007669"/>
    <property type="project" value="UniProtKB-KW"/>
</dbReference>
<evidence type="ECO:0000259" key="3">
    <source>
        <dbReference type="Pfam" id="PF13359"/>
    </source>
</evidence>
<evidence type="ECO:0000313" key="5">
    <source>
        <dbReference type="Proteomes" id="UP000625711"/>
    </source>
</evidence>
<dbReference type="EMBL" id="JAACXV010011839">
    <property type="protein sequence ID" value="KAF7274913.1"/>
    <property type="molecule type" value="Genomic_DNA"/>
</dbReference>
<comment type="cofactor">
    <cofactor evidence="1">
        <name>a divalent metal cation</name>
        <dbReference type="ChEBI" id="CHEBI:60240"/>
    </cofactor>
</comment>
<keyword evidence="5" id="KW-1185">Reference proteome</keyword>
<dbReference type="AlphaFoldDB" id="A0A834IBF0"/>
<dbReference type="Pfam" id="PF13359">
    <property type="entry name" value="DDE_Tnp_4"/>
    <property type="match status" value="1"/>
</dbReference>
<comment type="caution">
    <text evidence="4">The sequence shown here is derived from an EMBL/GenBank/DDBJ whole genome shotgun (WGS) entry which is preliminary data.</text>
</comment>
<proteinExistence type="predicted"/>
<protein>
    <recommendedName>
        <fullName evidence="3">DDE Tnp4 domain-containing protein</fullName>
    </recommendedName>
</protein>
<feature type="domain" description="DDE Tnp4" evidence="3">
    <location>
        <begin position="7"/>
        <end position="68"/>
    </location>
</feature>
<evidence type="ECO:0000313" key="4">
    <source>
        <dbReference type="EMBL" id="KAF7274913.1"/>
    </source>
</evidence>